<proteinExistence type="predicted"/>
<dbReference type="Proteomes" id="UP001174909">
    <property type="component" value="Unassembled WGS sequence"/>
</dbReference>
<protein>
    <submittedName>
        <fullName evidence="1">Uncharacterized protein</fullName>
    </submittedName>
</protein>
<reference evidence="1" key="1">
    <citation type="submission" date="2023-03" db="EMBL/GenBank/DDBJ databases">
        <authorList>
            <person name="Steffen K."/>
            <person name="Cardenas P."/>
        </authorList>
    </citation>
    <scope>NUCLEOTIDE SEQUENCE</scope>
</reference>
<keyword evidence="2" id="KW-1185">Reference proteome</keyword>
<evidence type="ECO:0000313" key="2">
    <source>
        <dbReference type="Proteomes" id="UP001174909"/>
    </source>
</evidence>
<feature type="non-terminal residue" evidence="1">
    <location>
        <position position="58"/>
    </location>
</feature>
<accession>A0AA35T3I3</accession>
<gene>
    <name evidence="1" type="ORF">GBAR_LOCUS22473</name>
</gene>
<organism evidence="1 2">
    <name type="scientific">Geodia barretti</name>
    <name type="common">Barrett's horny sponge</name>
    <dbReference type="NCBI Taxonomy" id="519541"/>
    <lineage>
        <taxon>Eukaryota</taxon>
        <taxon>Metazoa</taxon>
        <taxon>Porifera</taxon>
        <taxon>Demospongiae</taxon>
        <taxon>Heteroscleromorpha</taxon>
        <taxon>Tetractinellida</taxon>
        <taxon>Astrophorina</taxon>
        <taxon>Geodiidae</taxon>
        <taxon>Geodia</taxon>
    </lineage>
</organism>
<evidence type="ECO:0000313" key="1">
    <source>
        <dbReference type="EMBL" id="CAI8040323.1"/>
    </source>
</evidence>
<sequence>MAFLQIFDTCKGVMFLTAADCIIKVLVAIRNSLVLACWRSYLCRVQQTLQAKDWCVWS</sequence>
<name>A0AA35T3I3_GEOBA</name>
<dbReference type="EMBL" id="CASHTH010003103">
    <property type="protein sequence ID" value="CAI8040323.1"/>
    <property type="molecule type" value="Genomic_DNA"/>
</dbReference>
<comment type="caution">
    <text evidence="1">The sequence shown here is derived from an EMBL/GenBank/DDBJ whole genome shotgun (WGS) entry which is preliminary data.</text>
</comment>
<dbReference type="AlphaFoldDB" id="A0AA35T3I3"/>